<feature type="domain" description="Lipoyl-binding" evidence="5">
    <location>
        <begin position="22"/>
        <end position="104"/>
    </location>
</feature>
<dbReference type="PROSITE" id="PS00189">
    <property type="entry name" value="LIPOYL"/>
    <property type="match status" value="1"/>
</dbReference>
<comment type="similarity">
    <text evidence="1 3">Belongs to the GcvH family.</text>
</comment>
<name>A0A1F5VWA0_9BACT</name>
<dbReference type="GO" id="GO:0005829">
    <property type="term" value="C:cytosol"/>
    <property type="evidence" value="ECO:0007669"/>
    <property type="project" value="TreeGrafter"/>
</dbReference>
<dbReference type="CDD" id="cd06848">
    <property type="entry name" value="GCS_H"/>
    <property type="match status" value="1"/>
</dbReference>
<dbReference type="AlphaFoldDB" id="A0A1F5VWA0"/>
<dbReference type="InterPro" id="IPR033753">
    <property type="entry name" value="GCV_H/Fam206"/>
</dbReference>
<gene>
    <name evidence="3" type="primary">gcvH</name>
    <name evidence="6" type="ORF">A2Y62_12835</name>
</gene>
<dbReference type="InterPro" id="IPR000089">
    <property type="entry name" value="Biotin_lipoyl"/>
</dbReference>
<organism evidence="6 7">
    <name type="scientific">Candidatus Fischerbacteria bacterium RBG_13_37_8</name>
    <dbReference type="NCBI Taxonomy" id="1817863"/>
    <lineage>
        <taxon>Bacteria</taxon>
        <taxon>Candidatus Fischeribacteriota</taxon>
    </lineage>
</organism>
<dbReference type="InterPro" id="IPR011053">
    <property type="entry name" value="Single_hybrid_motif"/>
</dbReference>
<comment type="function">
    <text evidence="3">The glycine cleavage system catalyzes the degradation of glycine. The H protein shuttles the methylamine group of glycine from the P protein to the T protein.</text>
</comment>
<evidence type="ECO:0000256" key="3">
    <source>
        <dbReference type="HAMAP-Rule" id="MF_00272"/>
    </source>
</evidence>
<reference evidence="6 7" key="1">
    <citation type="journal article" date="2016" name="Nat. Commun.">
        <title>Thousands of microbial genomes shed light on interconnected biogeochemical processes in an aquifer system.</title>
        <authorList>
            <person name="Anantharaman K."/>
            <person name="Brown C.T."/>
            <person name="Hug L.A."/>
            <person name="Sharon I."/>
            <person name="Castelle C.J."/>
            <person name="Probst A.J."/>
            <person name="Thomas B.C."/>
            <person name="Singh A."/>
            <person name="Wilkins M.J."/>
            <person name="Karaoz U."/>
            <person name="Brodie E.L."/>
            <person name="Williams K.H."/>
            <person name="Hubbard S.S."/>
            <person name="Banfield J.F."/>
        </authorList>
    </citation>
    <scope>NUCLEOTIDE SEQUENCE [LARGE SCALE GENOMIC DNA]</scope>
</reference>
<dbReference type="GO" id="GO:0019464">
    <property type="term" value="P:glycine decarboxylation via glycine cleavage system"/>
    <property type="evidence" value="ECO:0007669"/>
    <property type="project" value="UniProtKB-UniRule"/>
</dbReference>
<dbReference type="STRING" id="1817863.A2Y62_12835"/>
<dbReference type="Gene3D" id="2.40.50.100">
    <property type="match status" value="1"/>
</dbReference>
<keyword evidence="2 3" id="KW-0450">Lipoyl</keyword>
<dbReference type="EMBL" id="MFGW01000046">
    <property type="protein sequence ID" value="OGF67537.1"/>
    <property type="molecule type" value="Genomic_DNA"/>
</dbReference>
<dbReference type="HAMAP" id="MF_00272">
    <property type="entry name" value="GcvH"/>
    <property type="match status" value="1"/>
</dbReference>
<dbReference type="InterPro" id="IPR017453">
    <property type="entry name" value="GCV_H_sub"/>
</dbReference>
<dbReference type="PANTHER" id="PTHR11715:SF3">
    <property type="entry name" value="GLYCINE CLEAVAGE SYSTEM H PROTEIN-RELATED"/>
    <property type="match status" value="1"/>
</dbReference>
<comment type="subunit">
    <text evidence="3">The glycine cleavage system is composed of four proteins: P, T, L and H.</text>
</comment>
<dbReference type="NCBIfam" id="TIGR00527">
    <property type="entry name" value="gcvH"/>
    <property type="match status" value="1"/>
</dbReference>
<dbReference type="PROSITE" id="PS50968">
    <property type="entry name" value="BIOTINYL_LIPOYL"/>
    <property type="match status" value="1"/>
</dbReference>
<comment type="cofactor">
    <cofactor evidence="3">
        <name>(R)-lipoate</name>
        <dbReference type="ChEBI" id="CHEBI:83088"/>
    </cofactor>
    <text evidence="3">Binds 1 lipoyl cofactor covalently.</text>
</comment>
<comment type="caution">
    <text evidence="6">The sequence shown here is derived from an EMBL/GenBank/DDBJ whole genome shotgun (WGS) entry which is preliminary data.</text>
</comment>
<accession>A0A1F5VWA0</accession>
<dbReference type="InterPro" id="IPR002930">
    <property type="entry name" value="GCV_H"/>
</dbReference>
<dbReference type="GO" id="GO:0009249">
    <property type="term" value="P:protein lipoylation"/>
    <property type="evidence" value="ECO:0007669"/>
    <property type="project" value="TreeGrafter"/>
</dbReference>
<evidence type="ECO:0000256" key="4">
    <source>
        <dbReference type="PIRSR" id="PIRSR617453-50"/>
    </source>
</evidence>
<evidence type="ECO:0000313" key="6">
    <source>
        <dbReference type="EMBL" id="OGF67537.1"/>
    </source>
</evidence>
<dbReference type="SUPFAM" id="SSF51230">
    <property type="entry name" value="Single hybrid motif"/>
    <property type="match status" value="1"/>
</dbReference>
<dbReference type="Pfam" id="PF01597">
    <property type="entry name" value="GCV_H"/>
    <property type="match status" value="1"/>
</dbReference>
<evidence type="ECO:0000256" key="1">
    <source>
        <dbReference type="ARBA" id="ARBA00009249"/>
    </source>
</evidence>
<proteinExistence type="inferred from homology"/>
<sequence length="128" mass="14347">MEYPDDFYYTKDHEWIKTQANIGTVGITEYAQKQLGDIVYIELPEPGETFEAGDPIGSIESVKAVSEVFCPVSGEITEVNEKVAAEPEIVNADAHGAGWLIKIKIKEKSELDELMDSDEYMELIEETE</sequence>
<dbReference type="NCBIfam" id="NF002270">
    <property type="entry name" value="PRK01202.1"/>
    <property type="match status" value="1"/>
</dbReference>
<dbReference type="Proteomes" id="UP000178943">
    <property type="component" value="Unassembled WGS sequence"/>
</dbReference>
<dbReference type="InterPro" id="IPR003016">
    <property type="entry name" value="2-oxoA_DH_lipoyl-BS"/>
</dbReference>
<dbReference type="GO" id="GO:0005960">
    <property type="term" value="C:glycine cleavage complex"/>
    <property type="evidence" value="ECO:0007669"/>
    <property type="project" value="InterPro"/>
</dbReference>
<feature type="modified residue" description="N6-lipoyllysine" evidence="3 4">
    <location>
        <position position="63"/>
    </location>
</feature>
<dbReference type="PANTHER" id="PTHR11715">
    <property type="entry name" value="GLYCINE CLEAVAGE SYSTEM H PROTEIN"/>
    <property type="match status" value="1"/>
</dbReference>
<evidence type="ECO:0000259" key="5">
    <source>
        <dbReference type="PROSITE" id="PS50968"/>
    </source>
</evidence>
<protein>
    <recommendedName>
        <fullName evidence="3">Glycine cleavage system H protein</fullName>
    </recommendedName>
</protein>
<evidence type="ECO:0000313" key="7">
    <source>
        <dbReference type="Proteomes" id="UP000178943"/>
    </source>
</evidence>
<evidence type="ECO:0000256" key="2">
    <source>
        <dbReference type="ARBA" id="ARBA00022823"/>
    </source>
</evidence>